<sequence>MISRSERVATSLTYIMIDRSLCPLCLCGSFHPLALEKCILEYILPTKPRRAVLTSAIKKQRVKCPHKMERSNNPDKFSCPQPDMIEIGDLTIKTNAKFSYV</sequence>
<evidence type="ECO:0000313" key="1">
    <source>
        <dbReference type="EMBL" id="CAO87032.1"/>
    </source>
</evidence>
<accession>A8YEW7</accession>
<gene>
    <name evidence="1" type="ORF">IPF_4276</name>
</gene>
<dbReference type="AlphaFoldDB" id="A8YEW7"/>
<protein>
    <submittedName>
        <fullName evidence="1">Similarity</fullName>
    </submittedName>
</protein>
<dbReference type="EMBL" id="AM778931">
    <property type="protein sequence ID" value="CAO87032.1"/>
    <property type="molecule type" value="Genomic_DNA"/>
</dbReference>
<name>A8YEW7_MICA7</name>
<proteinExistence type="predicted"/>
<reference evidence="1" key="1">
    <citation type="submission" date="2007-08" db="EMBL/GenBank/DDBJ databases">
        <authorList>
            <person name="Frangeul L."/>
        </authorList>
    </citation>
    <scope>NUCLEOTIDE SEQUENCE</scope>
    <source>
        <strain evidence="1">PCC 7806</strain>
    </source>
</reference>
<organism evidence="1">
    <name type="scientific">Microcystis aeruginosa (strain PCC 7806)</name>
    <dbReference type="NCBI Taxonomy" id="267872"/>
    <lineage>
        <taxon>Bacteria</taxon>
        <taxon>Bacillati</taxon>
        <taxon>Cyanobacteriota</taxon>
        <taxon>Cyanophyceae</taxon>
        <taxon>Oscillatoriophycideae</taxon>
        <taxon>Chroococcales</taxon>
        <taxon>Microcystaceae</taxon>
        <taxon>Microcystis</taxon>
    </lineage>
</organism>